<keyword evidence="2" id="KW-1185">Reference proteome</keyword>
<evidence type="ECO:0000313" key="2">
    <source>
        <dbReference type="Proteomes" id="UP001338309"/>
    </source>
</evidence>
<dbReference type="Proteomes" id="UP001338309">
    <property type="component" value="Unassembled WGS sequence"/>
</dbReference>
<dbReference type="InterPro" id="IPR024510">
    <property type="entry name" value="DUF2589"/>
</dbReference>
<evidence type="ECO:0008006" key="3">
    <source>
        <dbReference type="Google" id="ProtNLM"/>
    </source>
</evidence>
<dbReference type="RefSeq" id="WP_338223453.1">
    <property type="nucleotide sequence ID" value="NZ_BTPD01000004.1"/>
</dbReference>
<dbReference type="EMBL" id="BTPD01000004">
    <property type="protein sequence ID" value="GMQ28708.1"/>
    <property type="molecule type" value="Genomic_DNA"/>
</dbReference>
<comment type="caution">
    <text evidence="1">The sequence shown here is derived from an EMBL/GenBank/DDBJ whole genome shotgun (WGS) entry which is preliminary data.</text>
</comment>
<proteinExistence type="predicted"/>
<dbReference type="Pfam" id="PF11655">
    <property type="entry name" value="DUF2589"/>
    <property type="match status" value="1"/>
</dbReference>
<reference evidence="1 2" key="1">
    <citation type="submission" date="2023-08" db="EMBL/GenBank/DDBJ databases">
        <title>Draft genome sequence of Algoriphagus confluentis.</title>
        <authorList>
            <person name="Takatani N."/>
            <person name="Hosokawa M."/>
            <person name="Sawabe T."/>
        </authorList>
    </citation>
    <scope>NUCLEOTIDE SEQUENCE [LARGE SCALE GENOMIC DNA]</scope>
    <source>
        <strain evidence="1 2">NBRC 111222</strain>
    </source>
</reference>
<name>A0ABQ6PL90_9BACT</name>
<evidence type="ECO:0000313" key="1">
    <source>
        <dbReference type="EMBL" id="GMQ28708.1"/>
    </source>
</evidence>
<protein>
    <recommendedName>
        <fullName evidence="3">DUF2589 domain-containing protein</fullName>
    </recommendedName>
</protein>
<sequence length="217" mass="23121">MSYVNRTLRSLPFGRIIGGPMVAAIQSQGLAAKSTVNFIKEVGFKSAPEEQNGDQDETLGDVRNVTFRYSRKTAGGSAGGNDAGEETVTLTVPILTIVPIPFIRIQEMTIQFTANITEQQEYKSGSASSASVATDTTMSFKAGGFFSPVKFNLNAKVSTRNNWSSHQSNKVNTSTQYTMDIQVKAVQDEMPAGLAKVLDIMEQAILEKPASGGGGGG</sequence>
<accession>A0ABQ6PL90</accession>
<gene>
    <name evidence="1" type="ORF">Aconfl_13510</name>
</gene>
<organism evidence="1 2">
    <name type="scientific">Algoriphagus confluentis</name>
    <dbReference type="NCBI Taxonomy" id="1697556"/>
    <lineage>
        <taxon>Bacteria</taxon>
        <taxon>Pseudomonadati</taxon>
        <taxon>Bacteroidota</taxon>
        <taxon>Cytophagia</taxon>
        <taxon>Cytophagales</taxon>
        <taxon>Cyclobacteriaceae</taxon>
        <taxon>Algoriphagus</taxon>
    </lineage>
</organism>